<reference evidence="3" key="2">
    <citation type="journal article" date="2005" name="Nature">
        <title>The map-based sequence of the rice genome.</title>
        <authorList>
            <consortium name="International rice genome sequencing project (IRGSP)"/>
            <person name="Matsumoto T."/>
            <person name="Wu J."/>
            <person name="Kanamori H."/>
            <person name="Katayose Y."/>
            <person name="Fujisawa M."/>
            <person name="Namiki N."/>
            <person name="Mizuno H."/>
            <person name="Yamamoto K."/>
            <person name="Antonio B.A."/>
            <person name="Baba T."/>
            <person name="Sakata K."/>
            <person name="Nagamura Y."/>
            <person name="Aoki H."/>
            <person name="Arikawa K."/>
            <person name="Arita K."/>
            <person name="Bito T."/>
            <person name="Chiden Y."/>
            <person name="Fujitsuka N."/>
            <person name="Fukunaka R."/>
            <person name="Hamada M."/>
            <person name="Harada C."/>
            <person name="Hayashi A."/>
            <person name="Hijishita S."/>
            <person name="Honda M."/>
            <person name="Hosokawa S."/>
            <person name="Ichikawa Y."/>
            <person name="Idonuma A."/>
            <person name="Iijima M."/>
            <person name="Ikeda M."/>
            <person name="Ikeno M."/>
            <person name="Ito K."/>
            <person name="Ito S."/>
            <person name="Ito T."/>
            <person name="Ito Y."/>
            <person name="Ito Y."/>
            <person name="Iwabuchi A."/>
            <person name="Kamiya K."/>
            <person name="Karasawa W."/>
            <person name="Kurita K."/>
            <person name="Katagiri S."/>
            <person name="Kikuta A."/>
            <person name="Kobayashi H."/>
            <person name="Kobayashi N."/>
            <person name="Machita K."/>
            <person name="Maehara T."/>
            <person name="Masukawa M."/>
            <person name="Mizubayashi T."/>
            <person name="Mukai Y."/>
            <person name="Nagasaki H."/>
            <person name="Nagata Y."/>
            <person name="Naito S."/>
            <person name="Nakashima M."/>
            <person name="Nakama Y."/>
            <person name="Nakamichi Y."/>
            <person name="Nakamura M."/>
            <person name="Meguro A."/>
            <person name="Negishi M."/>
            <person name="Ohta I."/>
            <person name="Ohta T."/>
            <person name="Okamoto M."/>
            <person name="Ono N."/>
            <person name="Saji S."/>
            <person name="Sakaguchi M."/>
            <person name="Sakai K."/>
            <person name="Shibata M."/>
            <person name="Shimokawa T."/>
            <person name="Song J."/>
            <person name="Takazaki Y."/>
            <person name="Terasawa K."/>
            <person name="Tsugane M."/>
            <person name="Tsuji K."/>
            <person name="Ueda S."/>
            <person name="Waki K."/>
            <person name="Yamagata H."/>
            <person name="Yamamoto M."/>
            <person name="Yamamoto S."/>
            <person name="Yamane H."/>
            <person name="Yoshiki S."/>
            <person name="Yoshihara R."/>
            <person name="Yukawa K."/>
            <person name="Zhong H."/>
            <person name="Yano M."/>
            <person name="Yuan Q."/>
            <person name="Ouyang S."/>
            <person name="Liu J."/>
            <person name="Jones K.M."/>
            <person name="Gansberger K."/>
            <person name="Moffat K."/>
            <person name="Hill J."/>
            <person name="Bera J."/>
            <person name="Fadrosh D."/>
            <person name="Jin S."/>
            <person name="Johri S."/>
            <person name="Kim M."/>
            <person name="Overton L."/>
            <person name="Reardon M."/>
            <person name="Tsitrin T."/>
            <person name="Vuong H."/>
            <person name="Weaver B."/>
            <person name="Ciecko A."/>
            <person name="Tallon L."/>
            <person name="Jackson J."/>
            <person name="Pai G."/>
            <person name="Aken S.V."/>
            <person name="Utterback T."/>
            <person name="Reidmuller S."/>
            <person name="Feldblyum T."/>
            <person name="Hsiao J."/>
            <person name="Zismann V."/>
            <person name="Iobst S."/>
            <person name="de Vazeille A.R."/>
            <person name="Buell C.R."/>
            <person name="Ying K."/>
            <person name="Li Y."/>
            <person name="Lu T."/>
            <person name="Huang Y."/>
            <person name="Zhao Q."/>
            <person name="Feng Q."/>
            <person name="Zhang L."/>
            <person name="Zhu J."/>
            <person name="Weng Q."/>
            <person name="Mu J."/>
            <person name="Lu Y."/>
            <person name="Fan D."/>
            <person name="Liu Y."/>
            <person name="Guan J."/>
            <person name="Zhang Y."/>
            <person name="Yu S."/>
            <person name="Liu X."/>
            <person name="Zhang Y."/>
            <person name="Hong G."/>
            <person name="Han B."/>
            <person name="Choisne N."/>
            <person name="Demange N."/>
            <person name="Orjeda G."/>
            <person name="Samain S."/>
            <person name="Cattolico L."/>
            <person name="Pelletier E."/>
            <person name="Couloux A."/>
            <person name="Segurens B."/>
            <person name="Wincker P."/>
            <person name="D'Hont A."/>
            <person name="Scarpelli C."/>
            <person name="Weissenbach J."/>
            <person name="Salanoubat M."/>
            <person name="Quetier F."/>
            <person name="Yu Y."/>
            <person name="Kim H.R."/>
            <person name="Rambo T."/>
            <person name="Currie J."/>
            <person name="Collura K."/>
            <person name="Luo M."/>
            <person name="Yang T."/>
            <person name="Ammiraju J.S.S."/>
            <person name="Engler F."/>
            <person name="Soderlund C."/>
            <person name="Wing R.A."/>
            <person name="Palmer L.E."/>
            <person name="de la Bastide M."/>
            <person name="Spiegel L."/>
            <person name="Nascimento L."/>
            <person name="Zutavern T."/>
            <person name="O'Shaughnessy A."/>
            <person name="Dike S."/>
            <person name="Dedhia N."/>
            <person name="Preston R."/>
            <person name="Balija V."/>
            <person name="McCombie W.R."/>
            <person name="Chow T."/>
            <person name="Chen H."/>
            <person name="Chung M."/>
            <person name="Chen C."/>
            <person name="Shaw J."/>
            <person name="Wu H."/>
            <person name="Hsiao K."/>
            <person name="Chao Y."/>
            <person name="Chu M."/>
            <person name="Cheng C."/>
            <person name="Hour A."/>
            <person name="Lee P."/>
            <person name="Lin S."/>
            <person name="Lin Y."/>
            <person name="Liou J."/>
            <person name="Liu S."/>
            <person name="Hsing Y."/>
            <person name="Raghuvanshi S."/>
            <person name="Mohanty A."/>
            <person name="Bharti A.K."/>
            <person name="Gaur A."/>
            <person name="Gupta V."/>
            <person name="Kumar D."/>
            <person name="Ravi V."/>
            <person name="Vij S."/>
            <person name="Kapur A."/>
            <person name="Khurana P."/>
            <person name="Khurana P."/>
            <person name="Khurana J.P."/>
            <person name="Tyagi A.K."/>
            <person name="Gaikwad K."/>
            <person name="Singh A."/>
            <person name="Dalal V."/>
            <person name="Srivastava S."/>
            <person name="Dixit A."/>
            <person name="Pal A.K."/>
            <person name="Ghazi I.A."/>
            <person name="Yadav M."/>
            <person name="Pandit A."/>
            <person name="Bhargava A."/>
            <person name="Sureshbabu K."/>
            <person name="Batra K."/>
            <person name="Sharma T.R."/>
            <person name="Mohapatra T."/>
            <person name="Singh N.K."/>
            <person name="Messing J."/>
            <person name="Nelson A.B."/>
            <person name="Fuks G."/>
            <person name="Kavchok S."/>
            <person name="Keizer G."/>
            <person name="Linton E."/>
            <person name="Llaca V."/>
            <person name="Song R."/>
            <person name="Tanyolac B."/>
            <person name="Young S."/>
            <person name="Ho-Il K."/>
            <person name="Hahn J.H."/>
            <person name="Sangsakoo G."/>
            <person name="Vanavichit A."/>
            <person name="de Mattos Luiz.A.T."/>
            <person name="Zimmer P.D."/>
            <person name="Malone G."/>
            <person name="Dellagostin O."/>
            <person name="de Oliveira A.C."/>
            <person name="Bevan M."/>
            <person name="Bancroft I."/>
            <person name="Minx P."/>
            <person name="Cordum H."/>
            <person name="Wilson R."/>
            <person name="Cheng Z."/>
            <person name="Jin W."/>
            <person name="Jiang J."/>
            <person name="Leong S.A."/>
            <person name="Iwama H."/>
            <person name="Gojobori T."/>
            <person name="Itoh T."/>
            <person name="Niimura Y."/>
            <person name="Fujii Y."/>
            <person name="Habara T."/>
            <person name="Sakai H."/>
            <person name="Sato Y."/>
            <person name="Wilson G."/>
            <person name="Kumar K."/>
            <person name="McCouch S."/>
            <person name="Juretic N."/>
            <person name="Hoen D."/>
            <person name="Wright S."/>
            <person name="Bruskiewich R."/>
            <person name="Bureau T."/>
            <person name="Miyao A."/>
            <person name="Hirochika H."/>
            <person name="Nishikawa T."/>
            <person name="Kadowaki K."/>
            <person name="Sugiura M."/>
            <person name="Burr B."/>
            <person name="Sasaki T."/>
        </authorList>
    </citation>
    <scope>NUCLEOTIDE SEQUENCE [LARGE SCALE GENOMIC DNA]</scope>
    <source>
        <strain evidence="3">cv. Nipponbare</strain>
    </source>
</reference>
<sequence>MEKLKVYIGPAPLLIGSIERLAARLFMVTVRLWAVTGHARAIWAEPSACTDMPGSLWAVPLPREQPCRLKSLSKQFLVSGDIPNFTAECSLSGYRRSARRLMGPEMREEVLQQAIRQITELVLLHGGPVTVSTAFVDAGRRLDEKEPLPKPPKESIYTGLQDEKDVITGFTVEPRDSNKT</sequence>
<evidence type="ECO:0000313" key="2">
    <source>
        <dbReference type="EMBL" id="CAE05692.2"/>
    </source>
</evidence>
<evidence type="ECO:0000313" key="3">
    <source>
        <dbReference type="Proteomes" id="UP000000763"/>
    </source>
</evidence>
<gene>
    <name evidence="1" type="ORF">OSJNBa0043L24.10</name>
    <name evidence="2" type="ORF">OSJNBb0002J11.19</name>
</gene>
<organism evidence="1 3">
    <name type="scientific">Oryza sativa subsp. japonica</name>
    <name type="common">Rice</name>
    <dbReference type="NCBI Taxonomy" id="39947"/>
    <lineage>
        <taxon>Eukaryota</taxon>
        <taxon>Viridiplantae</taxon>
        <taxon>Streptophyta</taxon>
        <taxon>Embryophyta</taxon>
        <taxon>Tracheophyta</taxon>
        <taxon>Spermatophyta</taxon>
        <taxon>Magnoliopsida</taxon>
        <taxon>Liliopsida</taxon>
        <taxon>Poales</taxon>
        <taxon>Poaceae</taxon>
        <taxon>BOP clade</taxon>
        <taxon>Oryzoideae</taxon>
        <taxon>Oryzeae</taxon>
        <taxon>Oryzinae</taxon>
        <taxon>Oryza</taxon>
        <taxon>Oryza sativa</taxon>
    </lineage>
</organism>
<proteinExistence type="predicted"/>
<reference evidence="3" key="3">
    <citation type="journal article" date="2008" name="Nucleic Acids Res.">
        <title>The rice annotation project database (RAP-DB): 2008 update.</title>
        <authorList>
            <consortium name="The rice annotation project (RAP)"/>
        </authorList>
    </citation>
    <scope>GENOME REANNOTATION</scope>
    <source>
        <strain evidence="3">cv. Nipponbare</strain>
    </source>
</reference>
<dbReference type="AlphaFoldDB" id="Q7X7Z7"/>
<accession>Q7X7Z7</accession>
<protein>
    <submittedName>
        <fullName evidence="1">OSJNBa0043L24.10 protein</fullName>
    </submittedName>
    <submittedName>
        <fullName evidence="2">OSJNBb0002J11.19 protein</fullName>
    </submittedName>
</protein>
<dbReference type="EMBL" id="AL662969">
    <property type="protein sequence ID" value="CAE04722.1"/>
    <property type="molecule type" value="Genomic_DNA"/>
</dbReference>
<evidence type="ECO:0000313" key="1">
    <source>
        <dbReference type="EMBL" id="CAE04722.1"/>
    </source>
</evidence>
<reference evidence="1" key="1">
    <citation type="journal article" date="2002" name="Nature">
        <title>Sequence and analysis of rice chromosome 4.</title>
        <authorList>
            <person name="Feng Q."/>
            <person name="Zhang Y."/>
            <person name="Hao P."/>
            <person name="Wang S."/>
            <person name="Fu G."/>
            <person name="Huang Y."/>
            <person name="Li Y."/>
            <person name="Zhu J."/>
            <person name="Liu Y."/>
            <person name="Hu X."/>
            <person name="Jia P."/>
            <person name="Zhang Y."/>
            <person name="Zhao Q."/>
            <person name="Ying K."/>
            <person name="Yu S."/>
            <person name="Tang Y."/>
            <person name="Weng Q."/>
            <person name="Zhang L."/>
            <person name="Lu Y."/>
            <person name="Mu J."/>
            <person name="Lu Y."/>
            <person name="Zhang L.S."/>
            <person name="Yu Z."/>
            <person name="Fan D."/>
            <person name="Liu X."/>
            <person name="Lu T."/>
            <person name="Li C."/>
            <person name="Wu Y."/>
            <person name="Sun T."/>
            <person name="Lei H."/>
            <person name="Li T."/>
            <person name="Hu H."/>
            <person name="Guan J."/>
            <person name="Wu M."/>
            <person name="Zhang R."/>
            <person name="Zhou B."/>
            <person name="Chen Z."/>
            <person name="Chen L."/>
            <person name="Jin Z."/>
            <person name="Wang R."/>
            <person name="Yin H."/>
            <person name="Cai Z."/>
            <person name="Ren S."/>
            <person name="Lv G."/>
            <person name="Gu W."/>
            <person name="Zhu G."/>
            <person name="Tu Y."/>
            <person name="Jia J."/>
            <person name="Zhang Y."/>
            <person name="Chen J."/>
            <person name="Kang H."/>
            <person name="Chen X."/>
            <person name="Shao C."/>
            <person name="Sun Y."/>
            <person name="Hu Q."/>
            <person name="Zhang X."/>
            <person name="Zhang W."/>
            <person name="Wang L."/>
            <person name="Ding C."/>
            <person name="Sheng H."/>
            <person name="Gu J."/>
            <person name="Chen S."/>
            <person name="Ni L."/>
            <person name="Zhu F."/>
            <person name="Chen W."/>
            <person name="Lan L."/>
            <person name="Lai Y."/>
            <person name="Cheng Z."/>
            <person name="Gu M."/>
            <person name="Jiang J."/>
            <person name="Li J."/>
            <person name="Hong G."/>
            <person name="Xue Y."/>
            <person name="Han B."/>
        </authorList>
    </citation>
    <scope>NUCLEOTIDE SEQUENCE</scope>
</reference>
<dbReference type="EMBL" id="AL731626">
    <property type="protein sequence ID" value="CAE05692.2"/>
    <property type="molecule type" value="Genomic_DNA"/>
</dbReference>
<dbReference type="Proteomes" id="UP000000763">
    <property type="component" value="Chromosome 4"/>
</dbReference>
<accession>Q7F946</accession>
<name>Q7X7Z7_ORYSJ</name>